<dbReference type="RefSeq" id="WP_378188505.1">
    <property type="nucleotide sequence ID" value="NZ_BAABGS010000075.1"/>
</dbReference>
<dbReference type="InterPro" id="IPR029058">
    <property type="entry name" value="AB_hydrolase_fold"/>
</dbReference>
<dbReference type="GO" id="GO:0016787">
    <property type="term" value="F:hydrolase activity"/>
    <property type="evidence" value="ECO:0007669"/>
    <property type="project" value="UniProtKB-KW"/>
</dbReference>
<reference evidence="3" key="1">
    <citation type="journal article" date="2019" name="Int. J. Syst. Evol. Microbiol.">
        <title>The Global Catalogue of Microorganisms (GCM) 10K type strain sequencing project: providing services to taxonomists for standard genome sequencing and annotation.</title>
        <authorList>
            <consortium name="The Broad Institute Genomics Platform"/>
            <consortium name="The Broad Institute Genome Sequencing Center for Infectious Disease"/>
            <person name="Wu L."/>
            <person name="Ma J."/>
        </authorList>
    </citation>
    <scope>NUCLEOTIDE SEQUENCE [LARGE SCALE GENOMIC DNA]</scope>
    <source>
        <strain evidence="3">KCTC 23707</strain>
    </source>
</reference>
<organism evidence="2 3">
    <name type="scientific">Chelativorans composti</name>
    <dbReference type="NCBI Taxonomy" id="768533"/>
    <lineage>
        <taxon>Bacteria</taxon>
        <taxon>Pseudomonadati</taxon>
        <taxon>Pseudomonadota</taxon>
        <taxon>Alphaproteobacteria</taxon>
        <taxon>Hyphomicrobiales</taxon>
        <taxon>Phyllobacteriaceae</taxon>
        <taxon>Chelativorans</taxon>
    </lineage>
</organism>
<keyword evidence="2" id="KW-0378">Hydrolase</keyword>
<comment type="caution">
    <text evidence="2">The sequence shown here is derived from an EMBL/GenBank/DDBJ whole genome shotgun (WGS) entry which is preliminary data.</text>
</comment>
<evidence type="ECO:0000313" key="2">
    <source>
        <dbReference type="EMBL" id="MFD2260115.1"/>
    </source>
</evidence>
<feature type="signal peptide" evidence="1">
    <location>
        <begin position="1"/>
        <end position="31"/>
    </location>
</feature>
<accession>A0ABW5DHX4</accession>
<feature type="chain" id="PRO_5046676334" evidence="1">
    <location>
        <begin position="32"/>
        <end position="301"/>
    </location>
</feature>
<keyword evidence="1" id="KW-0732">Signal</keyword>
<dbReference type="Gene3D" id="3.40.50.1820">
    <property type="entry name" value="alpha/beta hydrolase"/>
    <property type="match status" value="1"/>
</dbReference>
<dbReference type="EMBL" id="JBHUIR010000034">
    <property type="protein sequence ID" value="MFD2260115.1"/>
    <property type="molecule type" value="Genomic_DNA"/>
</dbReference>
<gene>
    <name evidence="2" type="ORF">ACFSMZ_10095</name>
</gene>
<protein>
    <submittedName>
        <fullName evidence="2">Alpha/beta hydrolase</fullName>
    </submittedName>
</protein>
<evidence type="ECO:0000313" key="3">
    <source>
        <dbReference type="Proteomes" id="UP001597373"/>
    </source>
</evidence>
<dbReference type="SUPFAM" id="SSF53474">
    <property type="entry name" value="alpha/beta-Hydrolases"/>
    <property type="match status" value="1"/>
</dbReference>
<proteinExistence type="predicted"/>
<evidence type="ECO:0000256" key="1">
    <source>
        <dbReference type="SAM" id="SignalP"/>
    </source>
</evidence>
<keyword evidence="3" id="KW-1185">Reference proteome</keyword>
<dbReference type="Proteomes" id="UP001597373">
    <property type="component" value="Unassembled WGS sequence"/>
</dbReference>
<sequence>MTSFCRRPGRLIRAVLIAAAALLSSPAPVAAFELAPFKDGLFAYPGILAMDDNGYRMVVDYQEKRDIHQRDEVPEKKVRGAYVDLSPRRVQREAVLETLFGSVRHMTVGRTKGARLITIYLHGQGGNRLQGVNDYTFGGNFNRIKNLMVRNGGLYLSPDVSNFGDMGAAQIAVLIRHYREASPGAPVIIACGSMGGALCWKLADRPDISPLLGGILLLGSMWQNDFRNVAAIHLRVPILIGHGSQDRVFPVGAVESFHRKVRKAFPGYPIRFVRFETGSHGTPIRMIDWRDAINWMLSARG</sequence>
<name>A0ABW5DHX4_9HYPH</name>